<dbReference type="EMBL" id="VSWC01000053">
    <property type="protein sequence ID" value="KAA1101434.1"/>
    <property type="molecule type" value="Genomic_DNA"/>
</dbReference>
<feature type="chain" id="PRO_5022859010" evidence="1">
    <location>
        <begin position="19"/>
        <end position="75"/>
    </location>
</feature>
<organism evidence="2 3">
    <name type="scientific">Puccinia graminis f. sp. tritici</name>
    <dbReference type="NCBI Taxonomy" id="56615"/>
    <lineage>
        <taxon>Eukaryota</taxon>
        <taxon>Fungi</taxon>
        <taxon>Dikarya</taxon>
        <taxon>Basidiomycota</taxon>
        <taxon>Pucciniomycotina</taxon>
        <taxon>Pucciniomycetes</taxon>
        <taxon>Pucciniales</taxon>
        <taxon>Pucciniaceae</taxon>
        <taxon>Puccinia</taxon>
    </lineage>
</organism>
<protein>
    <submittedName>
        <fullName evidence="2">Uncharacterized protein</fullName>
    </submittedName>
</protein>
<sequence length="75" mass="8518">MIMANVISIVFAISLVAPDLLTKMNLSPYREQFTNLKMIAVIEFDTVTITIAFELTHRCVKIWKAAQQSVPAKHR</sequence>
<keyword evidence="3" id="KW-1185">Reference proteome</keyword>
<reference evidence="2 3" key="1">
    <citation type="submission" date="2019-05" db="EMBL/GenBank/DDBJ databases">
        <title>Emergence of the Ug99 lineage of the wheat stem rust pathogen through somatic hybridization.</title>
        <authorList>
            <person name="Li F."/>
            <person name="Upadhyaya N.M."/>
            <person name="Sperschneider J."/>
            <person name="Matny O."/>
            <person name="Nguyen-Phuc H."/>
            <person name="Mago R."/>
            <person name="Raley C."/>
            <person name="Miller M.E."/>
            <person name="Silverstein K.A.T."/>
            <person name="Henningsen E."/>
            <person name="Hirsch C.D."/>
            <person name="Visser B."/>
            <person name="Pretorius Z.A."/>
            <person name="Steffenson B.J."/>
            <person name="Schwessinger B."/>
            <person name="Dodds P.N."/>
            <person name="Figueroa M."/>
        </authorList>
    </citation>
    <scope>NUCLEOTIDE SEQUENCE [LARGE SCALE GENOMIC DNA]</scope>
    <source>
        <strain evidence="2">21-0</strain>
    </source>
</reference>
<comment type="caution">
    <text evidence="2">The sequence shown here is derived from an EMBL/GenBank/DDBJ whole genome shotgun (WGS) entry which is preliminary data.</text>
</comment>
<dbReference type="AlphaFoldDB" id="A0A5B0PLB8"/>
<feature type="signal peptide" evidence="1">
    <location>
        <begin position="1"/>
        <end position="18"/>
    </location>
</feature>
<dbReference type="Proteomes" id="UP000324748">
    <property type="component" value="Unassembled WGS sequence"/>
</dbReference>
<proteinExistence type="predicted"/>
<name>A0A5B0PLB8_PUCGR</name>
<accession>A0A5B0PLB8</accession>
<evidence type="ECO:0000313" key="2">
    <source>
        <dbReference type="EMBL" id="KAA1101434.1"/>
    </source>
</evidence>
<evidence type="ECO:0000256" key="1">
    <source>
        <dbReference type="SAM" id="SignalP"/>
    </source>
</evidence>
<evidence type="ECO:0000313" key="3">
    <source>
        <dbReference type="Proteomes" id="UP000324748"/>
    </source>
</evidence>
<gene>
    <name evidence="2" type="ORF">PGT21_019894</name>
</gene>
<keyword evidence="1" id="KW-0732">Signal</keyword>